<evidence type="ECO:0000256" key="3">
    <source>
        <dbReference type="ARBA" id="ARBA00022512"/>
    </source>
</evidence>
<dbReference type="GO" id="GO:0005576">
    <property type="term" value="C:extracellular region"/>
    <property type="evidence" value="ECO:0007669"/>
    <property type="project" value="TreeGrafter"/>
</dbReference>
<keyword evidence="6" id="KW-0378">Hydrolase</keyword>
<evidence type="ECO:0000313" key="9">
    <source>
        <dbReference type="EMBL" id="CDP33571.1"/>
    </source>
</evidence>
<keyword evidence="8" id="KW-0472">Membrane</keyword>
<organism evidence="9">
    <name type="scientific">Blastobotrys adeninivorans</name>
    <name type="common">Yeast</name>
    <name type="synonym">Arxula adeninivorans</name>
    <dbReference type="NCBI Taxonomy" id="409370"/>
    <lineage>
        <taxon>Eukaryota</taxon>
        <taxon>Fungi</taxon>
        <taxon>Dikarya</taxon>
        <taxon>Ascomycota</taxon>
        <taxon>Saccharomycotina</taxon>
        <taxon>Dipodascomycetes</taxon>
        <taxon>Dipodascales</taxon>
        <taxon>Trichomonascaceae</taxon>
        <taxon>Blastobotrys</taxon>
    </lineage>
</organism>
<comment type="similarity">
    <text evidence="2">Belongs to the glycosyl hydrolase 17 family.</text>
</comment>
<dbReference type="GO" id="GO:0009986">
    <property type="term" value="C:cell surface"/>
    <property type="evidence" value="ECO:0007669"/>
    <property type="project" value="TreeGrafter"/>
</dbReference>
<reference evidence="9" key="2">
    <citation type="submission" date="2014-06" db="EMBL/GenBank/DDBJ databases">
        <title>The complete genome of Blastobotrys (Arxula) adeninivorans LS3 - a yeast of biotechnological interest.</title>
        <authorList>
            <person name="Kunze G."/>
            <person name="Gaillardin C."/>
            <person name="Czernicka M."/>
            <person name="Durrens P."/>
            <person name="Martin T."/>
            <person name="Boer E."/>
            <person name="Gabaldon T."/>
            <person name="Cruz J."/>
            <person name="Talla E."/>
            <person name="Marck C."/>
            <person name="Goffeau A."/>
            <person name="Barbe V."/>
            <person name="Baret P."/>
            <person name="Baronian K."/>
            <person name="Beier S."/>
            <person name="Bleykasten C."/>
            <person name="Bode R."/>
            <person name="Casaregola S."/>
            <person name="Despons L."/>
            <person name="Fairhead C."/>
            <person name="Giersberg M."/>
            <person name="Gierski P."/>
            <person name="Hahnel U."/>
            <person name="Hartmann A."/>
            <person name="Jankowska D."/>
            <person name="Jubin C."/>
            <person name="Jung P."/>
            <person name="Lafontaine I."/>
            <person name="Leh-Louis V."/>
            <person name="Lemaire M."/>
            <person name="Marcet-Houben M."/>
            <person name="Mascher M."/>
            <person name="Morel G."/>
            <person name="Richard G.-F."/>
            <person name="Riechen J."/>
            <person name="Sacerdot C."/>
            <person name="Sarkar A."/>
            <person name="Savel G."/>
            <person name="Schacherer J."/>
            <person name="Sherman D."/>
            <person name="Straub M.-L."/>
            <person name="Stein N."/>
            <person name="Thierry A."/>
            <person name="Trautwein-Schult A."/>
            <person name="Westhof E."/>
            <person name="Worch S."/>
            <person name="Dujon B."/>
            <person name="Souciet J.-L."/>
            <person name="Wincker P."/>
            <person name="Scholz U."/>
            <person name="Neuveglise N."/>
        </authorList>
    </citation>
    <scope>NUCLEOTIDE SEQUENCE</scope>
    <source>
        <strain evidence="9">LS3</strain>
    </source>
</reference>
<keyword evidence="7" id="KW-0326">Glycosidase</keyword>
<dbReference type="AlphaFoldDB" id="A0A060T304"/>
<dbReference type="GO" id="GO:0042973">
    <property type="term" value="F:glucan endo-1,3-beta-D-glucosidase activity"/>
    <property type="evidence" value="ECO:0007669"/>
    <property type="project" value="TreeGrafter"/>
</dbReference>
<dbReference type="SUPFAM" id="SSF51445">
    <property type="entry name" value="(Trans)glycosidases"/>
    <property type="match status" value="1"/>
</dbReference>
<dbReference type="PhylomeDB" id="A0A060T304"/>
<keyword evidence="8" id="KW-1133">Transmembrane helix</keyword>
<name>A0A060T304_BLAAD</name>
<keyword evidence="5" id="KW-0732">Signal</keyword>
<evidence type="ECO:0000256" key="8">
    <source>
        <dbReference type="SAM" id="Phobius"/>
    </source>
</evidence>
<gene>
    <name evidence="9" type="ORF">GNLVRS02_ARAD1A12364g</name>
</gene>
<reference evidence="9" key="1">
    <citation type="submission" date="2014-02" db="EMBL/GenBank/DDBJ databases">
        <authorList>
            <person name="Genoscope - CEA"/>
        </authorList>
    </citation>
    <scope>NUCLEOTIDE SEQUENCE</scope>
    <source>
        <strain evidence="9">LS3</strain>
    </source>
</reference>
<proteinExistence type="inferred from homology"/>
<sequence>MLKQLVNELNSHAGMSKTRRRVVVGLTLVLLFILFINDHQRSRNGSSSQQQFSASSNMLEMPNTPILSKSSGAPVPWGVLYSPLTSAGTCKSHKQIYQDFADIKRSGFSTVRVFSTDCGVLQALDHVKNLNIAVGLMPLRAEDEVLENHDGVSGLLKSISNQLADLEAWGHWDRIAMIIVGSQGVFSGEYSAQELVQMLRFVRTHVSTHNKFKGAITTAEPVQSWASAVRYNAISLDAYKTYRSARSLEKEPLAGINEGVFASSDDDLCAAVDVVGLVVQPYFSAVGSYDAGTLLRRDVEWAEYLCSDNFVGGKHRTTDYEQDYYNGNEYPFGSGSPDVAVLEAGWPRGGQRNEDAIPGTREQLEAVTTMVNVKDPQSGKRVPVVLYSYDDELAVDAGELGVETSFGVRSLY</sequence>
<keyword evidence="4" id="KW-0964">Secreted</keyword>
<keyword evidence="8" id="KW-0812">Transmembrane</keyword>
<comment type="subcellular location">
    <subcellularLocation>
        <location evidence="1">Secreted</location>
        <location evidence="1">Cell wall</location>
    </subcellularLocation>
</comment>
<evidence type="ECO:0000256" key="5">
    <source>
        <dbReference type="ARBA" id="ARBA00022729"/>
    </source>
</evidence>
<dbReference type="GO" id="GO:0071555">
    <property type="term" value="P:cell wall organization"/>
    <property type="evidence" value="ECO:0007669"/>
    <property type="project" value="TreeGrafter"/>
</dbReference>
<keyword evidence="3" id="KW-0134">Cell wall</keyword>
<feature type="transmembrane region" description="Helical" evidence="8">
    <location>
        <begin position="21"/>
        <end position="37"/>
    </location>
</feature>
<dbReference type="InterPro" id="IPR050732">
    <property type="entry name" value="Beta-glucan_modifiers"/>
</dbReference>
<evidence type="ECO:0000256" key="2">
    <source>
        <dbReference type="ARBA" id="ARBA00008773"/>
    </source>
</evidence>
<evidence type="ECO:0000256" key="6">
    <source>
        <dbReference type="ARBA" id="ARBA00022801"/>
    </source>
</evidence>
<evidence type="ECO:0000256" key="1">
    <source>
        <dbReference type="ARBA" id="ARBA00004191"/>
    </source>
</evidence>
<dbReference type="GO" id="GO:0009277">
    <property type="term" value="C:fungal-type cell wall"/>
    <property type="evidence" value="ECO:0007669"/>
    <property type="project" value="TreeGrafter"/>
</dbReference>
<dbReference type="InterPro" id="IPR017853">
    <property type="entry name" value="GH"/>
</dbReference>
<dbReference type="PANTHER" id="PTHR16631:SF24">
    <property type="entry name" value="FAMILY 17 GLUCOSIDASE SCW11-RELATED"/>
    <property type="match status" value="1"/>
</dbReference>
<protein>
    <submittedName>
        <fullName evidence="9">ARAD1A12364p</fullName>
    </submittedName>
</protein>
<dbReference type="PANTHER" id="PTHR16631">
    <property type="entry name" value="GLUCAN 1,3-BETA-GLUCOSIDASE"/>
    <property type="match status" value="1"/>
</dbReference>
<accession>A0A060T304</accession>
<dbReference type="EMBL" id="HG937691">
    <property type="protein sequence ID" value="CDP33571.1"/>
    <property type="molecule type" value="Genomic_DNA"/>
</dbReference>
<evidence type="ECO:0000256" key="4">
    <source>
        <dbReference type="ARBA" id="ARBA00022525"/>
    </source>
</evidence>
<evidence type="ECO:0000256" key="7">
    <source>
        <dbReference type="ARBA" id="ARBA00023295"/>
    </source>
</evidence>